<keyword evidence="4 5" id="KW-0472">Membrane</keyword>
<feature type="transmembrane region" description="Helical" evidence="5">
    <location>
        <begin position="86"/>
        <end position="112"/>
    </location>
</feature>
<keyword evidence="8" id="KW-1185">Reference proteome</keyword>
<evidence type="ECO:0000313" key="8">
    <source>
        <dbReference type="Proteomes" id="UP000664203"/>
    </source>
</evidence>
<dbReference type="SUPFAM" id="SSF81321">
    <property type="entry name" value="Family A G protein-coupled receptor-like"/>
    <property type="match status" value="1"/>
</dbReference>
<dbReference type="OrthoDB" id="18453at2759"/>
<comment type="caution">
    <text evidence="7">The sequence shown here is derived from an EMBL/GenBank/DDBJ whole genome shotgun (WGS) entry which is preliminary data.</text>
</comment>
<evidence type="ECO:0000256" key="4">
    <source>
        <dbReference type="ARBA" id="ARBA00023136"/>
    </source>
</evidence>
<dbReference type="GO" id="GO:0005886">
    <property type="term" value="C:plasma membrane"/>
    <property type="evidence" value="ECO:0007669"/>
    <property type="project" value="TreeGrafter"/>
</dbReference>
<sequence>MAVKATPSQVHAMMITERVTSILSLLGILFILSTFLLGRGFDKPINRLFFFASFSNLGMNIAALIAEDGVSAGQNSSLCQFQAFAIQWFLGVDTLWALCMGLNVYLALFRGWTSERMRRQEWKYFLGCYGCSFIPALVYLFINTKSRGKIYGPALVSTVHSFKKHSLTQNQLWCWVSPQWDFLRVATLYGVVWIALIFALIIYIMALRKVWNNRHQLHGLFNPFNENPFQGTVTTEVDVTTYAIESSLYPANNINDAGMGPGKTGGFDPYSVNIEVGPDPRQQRIPSAPDLFRVRTLTRNAALSETNPEAWLYARVAFLFFSALLISWVPSSVNRLYALANPDRYNFGLNYTESLVLPLQGFWNALVYVVTSQTACGNLWRSVTGAQDWLPRKGGAVGNGGVVGLVELGTVKGDAKGDRFTGSRKGDTRLERFTSRRTSQRLVSDDSSVASLRGH</sequence>
<dbReference type="EMBL" id="CAJPDR010000538">
    <property type="protein sequence ID" value="CAF9939126.1"/>
    <property type="molecule type" value="Genomic_DNA"/>
</dbReference>
<organism evidence="7 8">
    <name type="scientific">Alectoria fallacina</name>
    <dbReference type="NCBI Taxonomy" id="1903189"/>
    <lineage>
        <taxon>Eukaryota</taxon>
        <taxon>Fungi</taxon>
        <taxon>Dikarya</taxon>
        <taxon>Ascomycota</taxon>
        <taxon>Pezizomycotina</taxon>
        <taxon>Lecanoromycetes</taxon>
        <taxon>OSLEUM clade</taxon>
        <taxon>Lecanoromycetidae</taxon>
        <taxon>Lecanorales</taxon>
        <taxon>Lecanorineae</taxon>
        <taxon>Parmeliaceae</taxon>
        <taxon>Alectoria</taxon>
    </lineage>
</organism>
<feature type="domain" description="G-protein coupled receptors family 2 profile 2" evidence="6">
    <location>
        <begin position="13"/>
        <end position="215"/>
    </location>
</feature>
<evidence type="ECO:0000259" key="6">
    <source>
        <dbReference type="PROSITE" id="PS50261"/>
    </source>
</evidence>
<evidence type="ECO:0000256" key="1">
    <source>
        <dbReference type="ARBA" id="ARBA00004141"/>
    </source>
</evidence>
<gene>
    <name evidence="7" type="ORF">ALECFALPRED_007986</name>
</gene>
<keyword evidence="3 5" id="KW-1133">Transmembrane helix</keyword>
<dbReference type="GO" id="GO:0004930">
    <property type="term" value="F:G protein-coupled receptor activity"/>
    <property type="evidence" value="ECO:0007669"/>
    <property type="project" value="TreeGrafter"/>
</dbReference>
<evidence type="ECO:0000256" key="3">
    <source>
        <dbReference type="ARBA" id="ARBA00022989"/>
    </source>
</evidence>
<reference evidence="7" key="1">
    <citation type="submission" date="2021-03" db="EMBL/GenBank/DDBJ databases">
        <authorList>
            <person name="Tagirdzhanova G."/>
        </authorList>
    </citation>
    <scope>NUCLEOTIDE SEQUENCE</scope>
</reference>
<comment type="subcellular location">
    <subcellularLocation>
        <location evidence="1">Membrane</location>
        <topology evidence="1">Multi-pass membrane protein</topology>
    </subcellularLocation>
</comment>
<feature type="transmembrane region" description="Helical" evidence="5">
    <location>
        <begin position="124"/>
        <end position="142"/>
    </location>
</feature>
<dbReference type="GO" id="GO:0007189">
    <property type="term" value="P:adenylate cyclase-activating G protein-coupled receptor signaling pathway"/>
    <property type="evidence" value="ECO:0007669"/>
    <property type="project" value="TreeGrafter"/>
</dbReference>
<feature type="transmembrane region" description="Helical" evidence="5">
    <location>
        <begin position="48"/>
        <end position="66"/>
    </location>
</feature>
<dbReference type="InterPro" id="IPR017981">
    <property type="entry name" value="GPCR_2-like_7TM"/>
</dbReference>
<dbReference type="Gene3D" id="1.20.1070.10">
    <property type="entry name" value="Rhodopsin 7-helix transmembrane proteins"/>
    <property type="match status" value="1"/>
</dbReference>
<dbReference type="AlphaFoldDB" id="A0A8H3J1S8"/>
<dbReference type="PANTHER" id="PTHR23112:SF0">
    <property type="entry name" value="TRANSMEMBRANE PROTEIN 116"/>
    <property type="match status" value="1"/>
</dbReference>
<accession>A0A8H3J1S8</accession>
<evidence type="ECO:0000256" key="5">
    <source>
        <dbReference type="SAM" id="Phobius"/>
    </source>
</evidence>
<keyword evidence="2 5" id="KW-0812">Transmembrane</keyword>
<protein>
    <recommendedName>
        <fullName evidence="6">G-protein coupled receptors family 2 profile 2 domain-containing protein</fullName>
    </recommendedName>
</protein>
<name>A0A8H3J1S8_9LECA</name>
<dbReference type="PANTHER" id="PTHR23112">
    <property type="entry name" value="G PROTEIN-COUPLED RECEPTOR 157-RELATED"/>
    <property type="match status" value="1"/>
</dbReference>
<dbReference type="Proteomes" id="UP000664203">
    <property type="component" value="Unassembled WGS sequence"/>
</dbReference>
<dbReference type="GO" id="GO:0007166">
    <property type="term" value="P:cell surface receptor signaling pathway"/>
    <property type="evidence" value="ECO:0007669"/>
    <property type="project" value="InterPro"/>
</dbReference>
<proteinExistence type="predicted"/>
<evidence type="ECO:0000313" key="7">
    <source>
        <dbReference type="EMBL" id="CAF9939126.1"/>
    </source>
</evidence>
<evidence type="ECO:0000256" key="2">
    <source>
        <dbReference type="ARBA" id="ARBA00022692"/>
    </source>
</evidence>
<feature type="transmembrane region" description="Helical" evidence="5">
    <location>
        <begin position="310"/>
        <end position="329"/>
    </location>
</feature>
<feature type="transmembrane region" description="Helical" evidence="5">
    <location>
        <begin position="186"/>
        <end position="206"/>
    </location>
</feature>
<feature type="transmembrane region" description="Helical" evidence="5">
    <location>
        <begin position="20"/>
        <end position="41"/>
    </location>
</feature>
<dbReference type="PROSITE" id="PS50261">
    <property type="entry name" value="G_PROTEIN_RECEP_F2_4"/>
    <property type="match status" value="1"/>
</dbReference>